<evidence type="ECO:0000259" key="8">
    <source>
        <dbReference type="Pfam" id="PF00891"/>
    </source>
</evidence>
<feature type="domain" description="O-methyltransferase C-terminal" evidence="8">
    <location>
        <begin position="138"/>
        <end position="343"/>
    </location>
</feature>
<dbReference type="Pfam" id="PF08100">
    <property type="entry name" value="Dimerisation"/>
    <property type="match status" value="1"/>
</dbReference>
<evidence type="ECO:0000256" key="4">
    <source>
        <dbReference type="ARBA" id="ARBA00034481"/>
    </source>
</evidence>
<sequence>MSSHEEKPSSNKEDDDHSSYALQLVFSGALPMVLNAVIKLNVFEIIAKAGPGAKLSPSQIVSQMPTKNPEAPVVLDRMLRMLASYSVLTCSVVDFSHGSGQRVYGLSPVSKYFVKNENGGCFGPLLDLLQDKVLTDIWYELAPAVLEGGTAFNRAYNMHIFKYTGINQKFNETFNTATINHAKVIVQEILKNYKGFENLKTLVDVGGGLGVTLDLITSKYPNLKGINYDLPHVTQNAPTYPGVVHVGGDMFESVPKGDAIFMKWILHDWDDEHCLKLLKNCYKALPENGKVIAVDAILPMNPDNSSSTKHISQVDLFTLVLYHPGGKERTENEFLALVAEAGFGGIRKVCVCCDLWVMEFYK</sequence>
<dbReference type="GO" id="GO:0009813">
    <property type="term" value="P:flavonoid biosynthetic process"/>
    <property type="evidence" value="ECO:0007669"/>
    <property type="project" value="UniProtKB-ARBA"/>
</dbReference>
<dbReference type="GO" id="GO:0008172">
    <property type="term" value="F:S-methyltransferase activity"/>
    <property type="evidence" value="ECO:0000314"/>
    <property type="project" value="CACAO"/>
</dbReference>
<evidence type="ECO:0000256" key="6">
    <source>
        <dbReference type="ARBA" id="ARBA00075404"/>
    </source>
</evidence>
<dbReference type="InterPro" id="IPR036390">
    <property type="entry name" value="WH_DNA-bd_sf"/>
</dbReference>
<reference evidence="10" key="1">
    <citation type="submission" date="2005-06" db="EMBL/GenBank/DDBJ databases">
        <authorList>
            <person name="Schroeder J."/>
        </authorList>
    </citation>
    <scope>NUCLEOTIDE SEQUENCE</scope>
</reference>
<protein>
    <recommendedName>
        <fullName evidence="5">Caffeic acid 3-O-methyltransferase</fullName>
    </recommendedName>
    <alternativeName>
        <fullName evidence="6">S-adenosysl-L-methionine:caffeic acid 3-O-methyltransferase</fullName>
    </alternativeName>
</protein>
<keyword evidence="3" id="KW-0949">S-adenosyl-L-methionine</keyword>
<proteinExistence type="evidence at transcript level"/>
<dbReference type="EMBL" id="DQ084384">
    <property type="protein sequence ID" value="AAZ32409.1"/>
    <property type="molecule type" value="mRNA"/>
</dbReference>
<evidence type="ECO:0000256" key="5">
    <source>
        <dbReference type="ARBA" id="ARBA00070001"/>
    </source>
</evidence>
<evidence type="ECO:0000259" key="9">
    <source>
        <dbReference type="Pfam" id="PF08100"/>
    </source>
</evidence>
<dbReference type="AlphaFoldDB" id="Q1WMA5"/>
<feature type="active site" description="Proton acceptor" evidence="7">
    <location>
        <position position="267"/>
    </location>
</feature>
<comment type="similarity">
    <text evidence="4">Belongs to the class I-like SAM-binding methyltransferase superfamily. Cation-independent O-methyltransferase family. COMT subfamily.</text>
</comment>
<keyword evidence="2 10" id="KW-0808">Transferase</keyword>
<evidence type="ECO:0000256" key="3">
    <source>
        <dbReference type="ARBA" id="ARBA00022691"/>
    </source>
</evidence>
<evidence type="ECO:0000256" key="1">
    <source>
        <dbReference type="ARBA" id="ARBA00022603"/>
    </source>
</evidence>
<evidence type="ECO:0000256" key="7">
    <source>
        <dbReference type="PIRSR" id="PIRSR005739-1"/>
    </source>
</evidence>
<reference evidence="10" key="2">
    <citation type="journal article" date="2006" name="Plant J.">
        <title>Methylation of sulfhydryl groups: a new function for a family of small molecule plant O-methyltransferases.</title>
        <authorList>
            <person name="Coiner H."/>
            <person name="Schroder G."/>
            <person name="Wehinger E."/>
            <person name="Liu C.-J."/>
            <person name="Noel J.P."/>
            <person name="Schwab W."/>
            <person name="Schroder J."/>
        </authorList>
    </citation>
    <scope>NUCLEOTIDE SEQUENCE</scope>
</reference>
<dbReference type="InterPro" id="IPR001077">
    <property type="entry name" value="COMT_C"/>
</dbReference>
<dbReference type="PROSITE" id="PS51683">
    <property type="entry name" value="SAM_OMT_II"/>
    <property type="match status" value="1"/>
</dbReference>
<dbReference type="PANTHER" id="PTHR11746">
    <property type="entry name" value="O-METHYLTRANSFERASE"/>
    <property type="match status" value="1"/>
</dbReference>
<dbReference type="PIRSF" id="PIRSF005739">
    <property type="entry name" value="O-mtase"/>
    <property type="match status" value="1"/>
</dbReference>
<dbReference type="GO" id="GO:0008757">
    <property type="term" value="F:S-adenosylmethionine-dependent methyltransferase activity"/>
    <property type="evidence" value="ECO:0007669"/>
    <property type="project" value="UniProtKB-ARBA"/>
</dbReference>
<dbReference type="GO" id="GO:0046983">
    <property type="term" value="F:protein dimerization activity"/>
    <property type="evidence" value="ECO:0007669"/>
    <property type="project" value="InterPro"/>
</dbReference>
<dbReference type="GO" id="GO:0032259">
    <property type="term" value="P:methylation"/>
    <property type="evidence" value="ECO:0007669"/>
    <property type="project" value="UniProtKB-KW"/>
</dbReference>
<name>Q1WMA5_CATRO</name>
<feature type="domain" description="O-methyltransferase dimerisation" evidence="9">
    <location>
        <begin position="23"/>
        <end position="115"/>
    </location>
</feature>
<dbReference type="InterPro" id="IPR036388">
    <property type="entry name" value="WH-like_DNA-bd_sf"/>
</dbReference>
<dbReference type="SUPFAM" id="SSF46785">
    <property type="entry name" value="Winged helix' DNA-binding domain"/>
    <property type="match status" value="1"/>
</dbReference>
<dbReference type="FunFam" id="1.10.10.10:FF:000357">
    <property type="entry name" value="Caffeic acid 3-O-methyltransferase"/>
    <property type="match status" value="1"/>
</dbReference>
<dbReference type="Gene3D" id="1.10.10.10">
    <property type="entry name" value="Winged helix-like DNA-binding domain superfamily/Winged helix DNA-binding domain"/>
    <property type="match status" value="1"/>
</dbReference>
<accession>Q1WMA5</accession>
<dbReference type="FunFam" id="3.40.50.150:FF:000061">
    <property type="entry name" value="Caffeic acid O-methyltransferase"/>
    <property type="match status" value="1"/>
</dbReference>
<dbReference type="InterPro" id="IPR029063">
    <property type="entry name" value="SAM-dependent_MTases_sf"/>
</dbReference>
<dbReference type="InterPro" id="IPR016461">
    <property type="entry name" value="COMT-like"/>
</dbReference>
<dbReference type="SUPFAM" id="SSF53335">
    <property type="entry name" value="S-adenosyl-L-methionine-dependent methyltransferases"/>
    <property type="match status" value="1"/>
</dbReference>
<dbReference type="GO" id="GO:0008171">
    <property type="term" value="F:O-methyltransferase activity"/>
    <property type="evidence" value="ECO:0007669"/>
    <property type="project" value="InterPro"/>
</dbReference>
<evidence type="ECO:0000313" key="10">
    <source>
        <dbReference type="EMBL" id="AAZ32409.1"/>
    </source>
</evidence>
<organism evidence="10">
    <name type="scientific">Catharanthus roseus</name>
    <name type="common">Madagascar periwinkle</name>
    <name type="synonym">Vinca rosea</name>
    <dbReference type="NCBI Taxonomy" id="4058"/>
    <lineage>
        <taxon>Eukaryota</taxon>
        <taxon>Viridiplantae</taxon>
        <taxon>Streptophyta</taxon>
        <taxon>Embryophyta</taxon>
        <taxon>Tracheophyta</taxon>
        <taxon>Spermatophyta</taxon>
        <taxon>Magnoliopsida</taxon>
        <taxon>eudicotyledons</taxon>
        <taxon>Gunneridae</taxon>
        <taxon>Pentapetalae</taxon>
        <taxon>asterids</taxon>
        <taxon>lamiids</taxon>
        <taxon>Gentianales</taxon>
        <taxon>Apocynaceae</taxon>
        <taxon>Rauvolfioideae</taxon>
        <taxon>Vinceae</taxon>
        <taxon>Catharanthinae</taxon>
        <taxon>Catharanthus</taxon>
    </lineage>
</organism>
<dbReference type="Pfam" id="PF00891">
    <property type="entry name" value="Methyltransf_2"/>
    <property type="match status" value="1"/>
</dbReference>
<dbReference type="InterPro" id="IPR012967">
    <property type="entry name" value="COMT_dimerisation"/>
</dbReference>
<keyword evidence="1 10" id="KW-0489">Methyltransferase</keyword>
<evidence type="ECO:0000256" key="2">
    <source>
        <dbReference type="ARBA" id="ARBA00022679"/>
    </source>
</evidence>
<dbReference type="Gene3D" id="3.40.50.150">
    <property type="entry name" value="Vaccinia Virus protein VP39"/>
    <property type="match status" value="1"/>
</dbReference>